<dbReference type="Proteomes" id="UP000540485">
    <property type="component" value="Unassembled WGS sequence"/>
</dbReference>
<dbReference type="EMBL" id="JABUPJ010000025">
    <property type="protein sequence ID" value="NYQ40502.1"/>
    <property type="molecule type" value="Genomic_DNA"/>
</dbReference>
<dbReference type="EMBL" id="JABUPU010000026">
    <property type="protein sequence ID" value="NYP87045.1"/>
    <property type="molecule type" value="Genomic_DNA"/>
</dbReference>
<dbReference type="NCBIfam" id="NF011913">
    <property type="entry name" value="PRK15386.1-1"/>
    <property type="match status" value="1"/>
</dbReference>
<dbReference type="PANTHER" id="PTHR32134:SF92">
    <property type="entry name" value="FNIP REPEAT-CONTAINING PROTEIN"/>
    <property type="match status" value="1"/>
</dbReference>
<sequence length="453" mass="50715">MLPTSQLRPTGTFCSYSAETSAGIKSEITPIQIEEARASGRLYIKDCDIEYLPQLPNEITSVTIENCNNLTILTGLPVNTQNLSVINCEKLQITDIPSTVKNLHIELTDSPFIHIIPEGIECLTVCRCHISGVPESVRYLEIKGSATDSIKNVPNGLSSLSINSYNPENQARIDNLISPSLQTLSLTGCSNIILPEILPESVTSVTIHAEQKTTWNIGVEGMPDGLDLDLQNVLLSPDVVKAKNITFQGNALDVALHFREGDIVYGLSSPREKLVNSIKLVNDFSKKDIITQNTLTNAVWDPRTPRKYKQDPLIKRALNEHERGIKFKQHLKSHNNYNVTMADLSVYNRDKLWAKTSKAGLEFQTLTRNKTVIFCADEIVNSLKLIANKSDGYGQSITASELRWIYRNKDNDQIMKNIKFYLRGKEIPAEKILGAPEWKDYKPKYSGATYKYS</sequence>
<evidence type="ECO:0000313" key="1">
    <source>
        <dbReference type="EMBL" id="NYP87045.1"/>
    </source>
</evidence>
<dbReference type="PANTHER" id="PTHR32134">
    <property type="entry name" value="FNIP REPEAT-CONTAINING PROTEIN"/>
    <property type="match status" value="1"/>
</dbReference>
<reference evidence="1 3" key="1">
    <citation type="journal article" date="2020" name="J. Appl. Microbiol.">
        <title>Genetic characterization of Shigatoxigenic and enteropathogenic Escherichia coli O80:H2 from diarrheic and septicemic calves and relatedness to human Shigatoxigenic E. coli O80:H2.</title>
        <authorList>
            <person name="Habets A."/>
            <person name="Crombe F."/>
            <person name="Nakamura K."/>
            <person name="Guerin V."/>
            <person name="De Rauw K."/>
            <person name="Pierard D."/>
            <person name="Saulmont M."/>
            <person name="Hayashi T."/>
            <person name="Mainil J.G."/>
            <person name="Thiry D."/>
        </authorList>
    </citation>
    <scope>NUCLEOTIDE SEQUENCE [LARGE SCALE GENOMIC DNA]</scope>
    <source>
        <strain evidence="2">EH3306</strain>
        <strain evidence="1 3">EH3307</strain>
    </source>
</reference>
<comment type="caution">
    <text evidence="1">The sequence shown here is derived from an EMBL/GenBank/DDBJ whole genome shotgun (WGS) entry which is preliminary data.</text>
</comment>
<dbReference type="AlphaFoldDB" id="A0A0F3SVM3"/>
<dbReference type="InterPro" id="IPR051251">
    <property type="entry name" value="STK_FNIP-Repeat"/>
</dbReference>
<gene>
    <name evidence="1" type="primary">espK</name>
    <name evidence="2" type="ORF">G4A38_18235</name>
    <name evidence="1" type="ORF">G4A47_17905</name>
</gene>
<evidence type="ECO:0000313" key="3">
    <source>
        <dbReference type="Proteomes" id="UP000517067"/>
    </source>
</evidence>
<protein>
    <submittedName>
        <fullName evidence="1">Type III secretion system effector EspK</fullName>
    </submittedName>
</protein>
<dbReference type="Gene3D" id="3.80.10.10">
    <property type="entry name" value="Ribonuclease Inhibitor"/>
    <property type="match status" value="1"/>
</dbReference>
<dbReference type="Proteomes" id="UP000517067">
    <property type="component" value="Unassembled WGS sequence"/>
</dbReference>
<accession>A0A0F3SVM3</accession>
<proteinExistence type="predicted"/>
<dbReference type="SUPFAM" id="SSF52058">
    <property type="entry name" value="L domain-like"/>
    <property type="match status" value="1"/>
</dbReference>
<organism evidence="1 3">
    <name type="scientific">Escherichia coli</name>
    <dbReference type="NCBI Taxonomy" id="562"/>
    <lineage>
        <taxon>Bacteria</taxon>
        <taxon>Pseudomonadati</taxon>
        <taxon>Pseudomonadota</taxon>
        <taxon>Gammaproteobacteria</taxon>
        <taxon>Enterobacterales</taxon>
        <taxon>Enterobacteriaceae</taxon>
        <taxon>Escherichia</taxon>
    </lineage>
</organism>
<dbReference type="RefSeq" id="WP_000938124.1">
    <property type="nucleotide sequence ID" value="NZ_AP027159.1"/>
</dbReference>
<name>A0A0F3SVM3_ECOLX</name>
<dbReference type="InterPro" id="IPR032675">
    <property type="entry name" value="LRR_dom_sf"/>
</dbReference>
<evidence type="ECO:0000313" key="2">
    <source>
        <dbReference type="EMBL" id="NYQ40502.1"/>
    </source>
</evidence>